<dbReference type="GO" id="GO:0016020">
    <property type="term" value="C:membrane"/>
    <property type="evidence" value="ECO:0007669"/>
    <property type="project" value="InterPro"/>
</dbReference>
<evidence type="ECO:0000313" key="3">
    <source>
        <dbReference type="EMBL" id="RAL23380.1"/>
    </source>
</evidence>
<evidence type="ECO:0000313" key="4">
    <source>
        <dbReference type="Proteomes" id="UP000251213"/>
    </source>
</evidence>
<sequence length="245" mass="28423">MDWHRAKTILIIAFIFLDLFLGFQLYTTMQAKSQYMNKNEQMPEQAFQTQLRQKQIKLGKPLPSDPAQINVFKAKVSNLPSWQKGERGSYVKTYSKPIYVKDESSLNKLLSTIVPHFSDYRYSKSDSKPNERVYLQTKEDLQIFNGRLVVQLEKNKLKAIELSHYTFTQSLDELPINSAQSSLLSLIESEKISKKIIHEVSLGYWAYPTAEEETILPVWRIYIGDTYYLVPANKASSQNIEKIKK</sequence>
<keyword evidence="1" id="KW-0472">Membrane</keyword>
<dbReference type="Gene3D" id="3.30.310.160">
    <property type="entry name" value="YycH protein, domain 2"/>
    <property type="match status" value="1"/>
</dbReference>
<comment type="caution">
    <text evidence="3">The sequence shown here is derived from an EMBL/GenBank/DDBJ whole genome shotgun (WGS) entry which is preliminary data.</text>
</comment>
<protein>
    <recommendedName>
        <fullName evidence="2">Regulatory protein YycH-like domain-containing protein</fullName>
    </recommendedName>
</protein>
<feature type="transmembrane region" description="Helical" evidence="1">
    <location>
        <begin position="6"/>
        <end position="26"/>
    </location>
</feature>
<dbReference type="RefSeq" id="WP_113659365.1">
    <property type="nucleotide sequence ID" value="NZ_KZ845668.1"/>
</dbReference>
<keyword evidence="4" id="KW-1185">Reference proteome</keyword>
<accession>A0A364K3G7</accession>
<dbReference type="AlphaFoldDB" id="A0A364K3G7"/>
<dbReference type="InterPro" id="IPR018604">
    <property type="entry name" value="YycI-like"/>
</dbReference>
<evidence type="ECO:0000259" key="2">
    <source>
        <dbReference type="Pfam" id="PF09648"/>
    </source>
</evidence>
<reference evidence="3 4" key="2">
    <citation type="submission" date="2018-06" db="EMBL/GenBank/DDBJ databases">
        <authorList>
            <person name="Zhirakovskaya E."/>
        </authorList>
    </citation>
    <scope>NUCLEOTIDE SEQUENCE [LARGE SCALE GENOMIC DNA]</scope>
    <source>
        <strain evidence="3 4">FBKL4.011</strain>
    </source>
</reference>
<dbReference type="InterPro" id="IPR042274">
    <property type="entry name" value="YycH/YycI_2"/>
</dbReference>
<dbReference type="Proteomes" id="UP000251213">
    <property type="component" value="Unassembled WGS sequence"/>
</dbReference>
<organism evidence="3 4">
    <name type="scientific">Thermoflavimicrobium daqui</name>
    <dbReference type="NCBI Taxonomy" id="2137476"/>
    <lineage>
        <taxon>Bacteria</taxon>
        <taxon>Bacillati</taxon>
        <taxon>Bacillota</taxon>
        <taxon>Bacilli</taxon>
        <taxon>Bacillales</taxon>
        <taxon>Thermoactinomycetaceae</taxon>
        <taxon>Thermoflavimicrobium</taxon>
    </lineage>
</organism>
<keyword evidence="1" id="KW-0812">Transmembrane</keyword>
<reference evidence="3 4" key="1">
    <citation type="submission" date="2018-06" db="EMBL/GenBank/DDBJ databases">
        <title>Thermoflavimicrobium daqus sp. nov., a thermophilic microbe isolated from Moutai-flavour Daqu.</title>
        <authorList>
            <person name="Wang X."/>
            <person name="Zhou H."/>
        </authorList>
    </citation>
    <scope>NUCLEOTIDE SEQUENCE [LARGE SCALE GENOMIC DNA]</scope>
    <source>
        <strain evidence="3 4">FBKL4.011</strain>
    </source>
</reference>
<name>A0A364K3G7_9BACL</name>
<feature type="domain" description="Regulatory protein YycH-like" evidence="2">
    <location>
        <begin position="46"/>
        <end position="224"/>
    </location>
</feature>
<evidence type="ECO:0000256" key="1">
    <source>
        <dbReference type="SAM" id="Phobius"/>
    </source>
</evidence>
<gene>
    <name evidence="3" type="ORF">DL897_11875</name>
</gene>
<dbReference type="EMBL" id="QJKK01000006">
    <property type="protein sequence ID" value="RAL23380.1"/>
    <property type="molecule type" value="Genomic_DNA"/>
</dbReference>
<keyword evidence="1" id="KW-1133">Transmembrane helix</keyword>
<dbReference type="Pfam" id="PF09648">
    <property type="entry name" value="YycI"/>
    <property type="match status" value="1"/>
</dbReference>
<proteinExistence type="predicted"/>